<dbReference type="AlphaFoldDB" id="A0AAN7SPB6"/>
<feature type="compositionally biased region" description="Basic and acidic residues" evidence="1">
    <location>
        <begin position="150"/>
        <end position="159"/>
    </location>
</feature>
<dbReference type="SUPFAM" id="SSF57903">
    <property type="entry name" value="FYVE/PHD zinc finger"/>
    <property type="match status" value="1"/>
</dbReference>
<evidence type="ECO:0000313" key="2">
    <source>
        <dbReference type="EMBL" id="KAK4880513.1"/>
    </source>
</evidence>
<evidence type="ECO:0008006" key="4">
    <source>
        <dbReference type="Google" id="ProtNLM"/>
    </source>
</evidence>
<accession>A0AAN7SPB6</accession>
<evidence type="ECO:0000256" key="1">
    <source>
        <dbReference type="SAM" id="MobiDB-lite"/>
    </source>
</evidence>
<gene>
    <name evidence="2" type="ORF">RN001_008659</name>
</gene>
<feature type="region of interest" description="Disordered" evidence="1">
    <location>
        <begin position="150"/>
        <end position="191"/>
    </location>
</feature>
<name>A0AAN7SPB6_9COLE</name>
<evidence type="ECO:0000313" key="3">
    <source>
        <dbReference type="Proteomes" id="UP001353858"/>
    </source>
</evidence>
<dbReference type="InterPro" id="IPR013083">
    <property type="entry name" value="Znf_RING/FYVE/PHD"/>
</dbReference>
<feature type="region of interest" description="Disordered" evidence="1">
    <location>
        <begin position="236"/>
        <end position="276"/>
    </location>
</feature>
<feature type="compositionally biased region" description="Basic and acidic residues" evidence="1">
    <location>
        <begin position="236"/>
        <end position="246"/>
    </location>
</feature>
<sequence length="331" mass="37510">MAFSSRTKLLVQEERSNFRIQRKPVTIDELPLFSFKYETSLYFNSTIENACDKEAALERLANFCKIPEETKQCSSKAAENVCDLSRKDKTDDDIERVYSPCDDIGADKDYQPSSSSSQSEEEEKRKSLKSSDLNKKGYLVEDTIDNITDHPMEIRHITPDKSVGNLTDPVTIRHTTPPPQPSTSTANDGYSPNVSFRVTPLQLKPFPKALPRKAGINRKKIKSAVLTDTPVKNAFEEEARERENRKKISGKLKKNFSDHKGSKCKKKGTKKEETDSDQSEEGDLCLVCLESYSNSKDKYWIQCTTCRGWAHVSCASDDDYYVCIHCLSDND</sequence>
<reference evidence="3" key="1">
    <citation type="submission" date="2023-01" db="EMBL/GenBank/DDBJ databases">
        <title>Key to firefly adult light organ development and bioluminescence: homeobox transcription factors regulate luciferase expression and transportation to peroxisome.</title>
        <authorList>
            <person name="Fu X."/>
        </authorList>
    </citation>
    <scope>NUCLEOTIDE SEQUENCE [LARGE SCALE GENOMIC DNA]</scope>
</reference>
<dbReference type="InterPro" id="IPR011011">
    <property type="entry name" value="Znf_FYVE_PHD"/>
</dbReference>
<feature type="region of interest" description="Disordered" evidence="1">
    <location>
        <begin position="93"/>
        <end position="131"/>
    </location>
</feature>
<organism evidence="2 3">
    <name type="scientific">Aquatica leii</name>
    <dbReference type="NCBI Taxonomy" id="1421715"/>
    <lineage>
        <taxon>Eukaryota</taxon>
        <taxon>Metazoa</taxon>
        <taxon>Ecdysozoa</taxon>
        <taxon>Arthropoda</taxon>
        <taxon>Hexapoda</taxon>
        <taxon>Insecta</taxon>
        <taxon>Pterygota</taxon>
        <taxon>Neoptera</taxon>
        <taxon>Endopterygota</taxon>
        <taxon>Coleoptera</taxon>
        <taxon>Polyphaga</taxon>
        <taxon>Elateriformia</taxon>
        <taxon>Elateroidea</taxon>
        <taxon>Lampyridae</taxon>
        <taxon>Luciolinae</taxon>
        <taxon>Aquatica</taxon>
    </lineage>
</organism>
<protein>
    <recommendedName>
        <fullName evidence="4">Zinc finger PHD-type domain-containing protein</fullName>
    </recommendedName>
</protein>
<dbReference type="Gene3D" id="3.30.40.10">
    <property type="entry name" value="Zinc/RING finger domain, C3HC4 (zinc finger)"/>
    <property type="match status" value="1"/>
</dbReference>
<proteinExistence type="predicted"/>
<dbReference type="CDD" id="cd15517">
    <property type="entry name" value="PHD_TCF19_like"/>
    <property type="match status" value="1"/>
</dbReference>
<dbReference type="Proteomes" id="UP001353858">
    <property type="component" value="Unassembled WGS sequence"/>
</dbReference>
<dbReference type="EMBL" id="JARPUR010000003">
    <property type="protein sequence ID" value="KAK4880513.1"/>
    <property type="molecule type" value="Genomic_DNA"/>
</dbReference>
<keyword evidence="3" id="KW-1185">Reference proteome</keyword>
<comment type="caution">
    <text evidence="2">The sequence shown here is derived from an EMBL/GenBank/DDBJ whole genome shotgun (WGS) entry which is preliminary data.</text>
</comment>